<keyword evidence="2 5" id="KW-0489">Methyltransferase</keyword>
<dbReference type="GO" id="GO:0042558">
    <property type="term" value="P:pteridine-containing compound metabolic process"/>
    <property type="evidence" value="ECO:0007669"/>
    <property type="project" value="InterPro"/>
</dbReference>
<gene>
    <name evidence="5" type="primary">acsE</name>
    <name evidence="6" type="ORF">KsCSTR_09740</name>
    <name evidence="7" type="ORF">KSMBR1_1319</name>
    <name evidence="5" type="ORF">kustd1538</name>
</gene>
<name>Q1PYX7_KUEST</name>
<dbReference type="Pfam" id="PF00809">
    <property type="entry name" value="Pterin_bind"/>
    <property type="match status" value="1"/>
</dbReference>
<dbReference type="GO" id="GO:0008705">
    <property type="term" value="F:methionine synthase activity"/>
    <property type="evidence" value="ECO:0007669"/>
    <property type="project" value="TreeGrafter"/>
</dbReference>
<dbReference type="AlphaFoldDB" id="Q1PYX7"/>
<keyword evidence="5" id="KW-0560">Oxidoreductase</keyword>
<reference evidence="7" key="3">
    <citation type="submission" date="2017-10" db="EMBL/GenBank/DDBJ databases">
        <authorList>
            <person name="Banno H."/>
            <person name="Chua N.-H."/>
        </authorList>
    </citation>
    <scope>NUCLEOTIDE SEQUENCE [LARGE SCALE GENOMIC DNA]</scope>
    <source>
        <strain evidence="7">Kuenenia_mbr1_ru-nijmegen</strain>
    </source>
</reference>
<comment type="similarity">
    <text evidence="1">Belongs to the vitamin-B12 dependent methionine synthase family.</text>
</comment>
<reference evidence="5" key="1">
    <citation type="journal article" date="2006" name="Nature">
        <title>Deciphering the evolution and metabolism of an anammox bacterium from a community genome.</title>
        <authorList>
            <person name="Strous M."/>
            <person name="Pelletier E."/>
            <person name="Mangenot S."/>
            <person name="Rattei T."/>
            <person name="Lehner A."/>
            <person name="Taylor M.W."/>
            <person name="Horn M."/>
            <person name="Daims H."/>
            <person name="Bartol-Mavel D."/>
            <person name="Wincker P."/>
            <person name="Barbe V."/>
            <person name="Fonknechten N."/>
            <person name="Vallenet D."/>
            <person name="Segurens B."/>
            <person name="Schenowitz-Truong C."/>
            <person name="Medigue C."/>
            <person name="Collingro A."/>
            <person name="Snel B."/>
            <person name="Dutilh B.E."/>
            <person name="OpDenCamp H.J.M."/>
            <person name="vanDerDrift C."/>
            <person name="Cirpus I."/>
            <person name="vanDePas-Schoonen K.T."/>
            <person name="Harhangi H.R."/>
            <person name="vanNiftrik L."/>
            <person name="Schmid M."/>
            <person name="Keltjens J."/>
            <person name="vanDeVossenberg J."/>
            <person name="Kartal B."/>
            <person name="Meier H."/>
            <person name="Frishman D."/>
            <person name="Huynen M.A."/>
            <person name="Mewes H."/>
            <person name="Weissenbach J."/>
            <person name="Jetten M.S.M."/>
            <person name="Wagner M."/>
            <person name="LePaslier D."/>
        </authorList>
    </citation>
    <scope>NUCLEOTIDE SEQUENCE</scope>
</reference>
<evidence type="ECO:0000313" key="6">
    <source>
        <dbReference type="EMBL" id="QII10353.1"/>
    </source>
</evidence>
<dbReference type="InterPro" id="IPR000489">
    <property type="entry name" value="Pterin-binding_dom"/>
</dbReference>
<dbReference type="GO" id="GO:0005829">
    <property type="term" value="C:cytosol"/>
    <property type="evidence" value="ECO:0007669"/>
    <property type="project" value="TreeGrafter"/>
</dbReference>
<dbReference type="OrthoDB" id="358252at2"/>
<dbReference type="EMBL" id="CP049055">
    <property type="protein sequence ID" value="QII10353.1"/>
    <property type="molecule type" value="Genomic_DNA"/>
</dbReference>
<proteinExistence type="inferred from homology"/>
<dbReference type="InterPro" id="IPR011005">
    <property type="entry name" value="Dihydropteroate_synth-like_sf"/>
</dbReference>
<evidence type="ECO:0000313" key="5">
    <source>
        <dbReference type="EMBL" id="CAJ72283.1"/>
    </source>
</evidence>
<dbReference type="PANTHER" id="PTHR45833">
    <property type="entry name" value="METHIONINE SYNTHASE"/>
    <property type="match status" value="1"/>
</dbReference>
<reference evidence="6 9" key="5">
    <citation type="submission" date="2020-02" db="EMBL/GenBank/DDBJ databases">
        <title>Newly sequenced genome of strain CSTR1 showed variability in Candidatus Kuenenia stuttgartiensis genomes.</title>
        <authorList>
            <person name="Ding C."/>
            <person name="Adrian L."/>
        </authorList>
    </citation>
    <scope>NUCLEOTIDE SEQUENCE [LARGE SCALE GENOMIC DNA]</scope>
    <source>
        <strain evidence="6 9">CSTR1</strain>
    </source>
</reference>
<dbReference type="EC" id="2.1.1.258" evidence="6"/>
<dbReference type="EMBL" id="LT934425">
    <property type="protein sequence ID" value="SOH03820.1"/>
    <property type="molecule type" value="Genomic_DNA"/>
</dbReference>
<feature type="domain" description="Pterin-binding" evidence="4">
    <location>
        <begin position="1"/>
        <end position="246"/>
    </location>
</feature>
<dbReference type="InterPro" id="IPR050554">
    <property type="entry name" value="Met_Synthase/Corrinoid"/>
</dbReference>
<evidence type="ECO:0000313" key="7">
    <source>
        <dbReference type="EMBL" id="SOH03820.1"/>
    </source>
</evidence>
<dbReference type="Proteomes" id="UP000221734">
    <property type="component" value="Chromosome Kuenenia_stuttgartiensis_MBR1"/>
</dbReference>
<organism evidence="5">
    <name type="scientific">Kuenenia stuttgartiensis</name>
    <dbReference type="NCBI Taxonomy" id="174633"/>
    <lineage>
        <taxon>Bacteria</taxon>
        <taxon>Pseudomonadati</taxon>
        <taxon>Planctomycetota</taxon>
        <taxon>Candidatus Brocadiia</taxon>
        <taxon>Candidatus Brocadiales</taxon>
        <taxon>Candidatus Brocadiaceae</taxon>
        <taxon>Candidatus Kuenenia</taxon>
    </lineage>
</organism>
<dbReference type="GO" id="GO:0016491">
    <property type="term" value="F:oxidoreductase activity"/>
    <property type="evidence" value="ECO:0007669"/>
    <property type="project" value="UniProtKB-KW"/>
</dbReference>
<dbReference type="EC" id="1.2.99.2" evidence="5"/>
<dbReference type="PANTHER" id="PTHR45833:SF2">
    <property type="entry name" value="BIFUNCTIONAL HOMOCYSTEINE S-METHYLTRANSFERASE_5,10-METHYLENETETRAHYDROFOLATE REDUCTASE"/>
    <property type="match status" value="1"/>
</dbReference>
<sequence length="261" mass="29190">MISIGERINGMFKDVRESIKNKDPKAIQELAKKQTEAGATYLDVNVGPAATDPVDAMKWLIEVIQDTVKTPIAIDSQKWDIVEAGLSVVKNDVLINSTKSDPEELDKYMGIAKDYNASLICLTMDKHGIPQDVEKRMEFVMQIVEKAVEHNFPMEKILIDPVLFPINVDQKQPALMFDIFSQIQMISDPAPQRNVGLSNFSQGTKEKKLLARTFLTMGIAYGLNAALMDVLDNDLMDAAITAEIIMNKNVYSDSYLTAFRK</sequence>
<evidence type="ECO:0000256" key="2">
    <source>
        <dbReference type="ARBA" id="ARBA00022603"/>
    </source>
</evidence>
<evidence type="ECO:0000259" key="4">
    <source>
        <dbReference type="PROSITE" id="PS50972"/>
    </source>
</evidence>
<evidence type="ECO:0000256" key="3">
    <source>
        <dbReference type="ARBA" id="ARBA00022679"/>
    </source>
</evidence>
<dbReference type="Proteomes" id="UP000501926">
    <property type="component" value="Chromosome"/>
</dbReference>
<evidence type="ECO:0000256" key="1">
    <source>
        <dbReference type="ARBA" id="ARBA00010398"/>
    </source>
</evidence>
<protein>
    <submittedName>
        <fullName evidence="6">5-methyltetrahydrofolate:corrinoid/iron-sulfur protein co-methyltransferase</fullName>
        <ecNumber evidence="6">2.1.1.258</ecNumber>
    </submittedName>
    <submittedName>
        <fullName evidence="5">Similar to 5-methyltetrahydrofolate/corrinoid Fe-S protein methyltransferase (AcsE) of the CODH/ACS complex</fullName>
        <ecNumber evidence="5">1.2.99.2</ecNumber>
    </submittedName>
</protein>
<reference evidence="8" key="4">
    <citation type="submission" date="2017-10" db="EMBL/GenBank/DDBJ databases">
        <authorList>
            <person name="Frank J."/>
        </authorList>
    </citation>
    <scope>NUCLEOTIDE SEQUENCE [LARGE SCALE GENOMIC DNA]</scope>
</reference>
<dbReference type="KEGG" id="kst:KSMBR1_1319"/>
<reference evidence="5" key="2">
    <citation type="submission" date="2006-01" db="EMBL/GenBank/DDBJ databases">
        <authorList>
            <person name="Genoscope"/>
        </authorList>
    </citation>
    <scope>NUCLEOTIDE SEQUENCE</scope>
</reference>
<dbReference type="NCBIfam" id="NF005719">
    <property type="entry name" value="PRK07535.1"/>
    <property type="match status" value="1"/>
</dbReference>
<evidence type="ECO:0000313" key="9">
    <source>
        <dbReference type="Proteomes" id="UP000501926"/>
    </source>
</evidence>
<accession>Q1PYX7</accession>
<evidence type="ECO:0000313" key="8">
    <source>
        <dbReference type="Proteomes" id="UP000221734"/>
    </source>
</evidence>
<dbReference type="SUPFAM" id="SSF51717">
    <property type="entry name" value="Dihydropteroate synthetase-like"/>
    <property type="match status" value="1"/>
</dbReference>
<dbReference type="Gene3D" id="3.20.20.20">
    <property type="entry name" value="Dihydropteroate synthase-like"/>
    <property type="match status" value="1"/>
</dbReference>
<keyword evidence="8" id="KW-1185">Reference proteome</keyword>
<dbReference type="EMBL" id="CT573072">
    <property type="protein sequence ID" value="CAJ72283.1"/>
    <property type="molecule type" value="Genomic_DNA"/>
</dbReference>
<dbReference type="GO" id="GO:0102036">
    <property type="term" value="F:methyltetrahydrofolate:corrinoid/iron-sulfur protein methyltransferase activity"/>
    <property type="evidence" value="ECO:0007669"/>
    <property type="project" value="UniProtKB-EC"/>
</dbReference>
<dbReference type="GO" id="GO:0032259">
    <property type="term" value="P:methylation"/>
    <property type="evidence" value="ECO:0007669"/>
    <property type="project" value="UniProtKB-KW"/>
</dbReference>
<dbReference type="RefSeq" id="WP_099324586.1">
    <property type="nucleotide sequence ID" value="NZ_CP049055.1"/>
</dbReference>
<dbReference type="PROSITE" id="PS50972">
    <property type="entry name" value="PTERIN_BINDING"/>
    <property type="match status" value="1"/>
</dbReference>
<keyword evidence="3 5" id="KW-0808">Transferase</keyword>